<dbReference type="EMBL" id="HBGK01007378">
    <property type="protein sequence ID" value="CAD9274915.1"/>
    <property type="molecule type" value="Transcribed_RNA"/>
</dbReference>
<sequence>MDDSLIGFFEPTNCQLQCHCFWSVSPGLSTLLDSTKSTNESPERCRSIYISRTNNTRNRTAEVMAFCDHVRDWGICLPVAAVRDLKLLSVLIQMAIRIIYR</sequence>
<accession>A0A7S1UQ03</accession>
<proteinExistence type="predicted"/>
<organism evidence="1">
    <name type="scientific">Grammatophora oceanica</name>
    <dbReference type="NCBI Taxonomy" id="210454"/>
    <lineage>
        <taxon>Eukaryota</taxon>
        <taxon>Sar</taxon>
        <taxon>Stramenopiles</taxon>
        <taxon>Ochrophyta</taxon>
        <taxon>Bacillariophyta</taxon>
        <taxon>Fragilariophyceae</taxon>
        <taxon>Fragilariophycidae</taxon>
        <taxon>Rhabdonematales</taxon>
        <taxon>Grammatophoraceae</taxon>
        <taxon>Grammatophora</taxon>
    </lineage>
</organism>
<reference evidence="1" key="1">
    <citation type="submission" date="2021-01" db="EMBL/GenBank/DDBJ databases">
        <authorList>
            <person name="Corre E."/>
            <person name="Pelletier E."/>
            <person name="Niang G."/>
            <person name="Scheremetjew M."/>
            <person name="Finn R."/>
            <person name="Kale V."/>
            <person name="Holt S."/>
            <person name="Cochrane G."/>
            <person name="Meng A."/>
            <person name="Brown T."/>
            <person name="Cohen L."/>
        </authorList>
    </citation>
    <scope>NUCLEOTIDE SEQUENCE</scope>
    <source>
        <strain evidence="1">CCMP 410</strain>
    </source>
</reference>
<protein>
    <submittedName>
        <fullName evidence="1">Uncharacterized protein</fullName>
    </submittedName>
</protein>
<gene>
    <name evidence="1" type="ORF">GOCE00092_LOCUS3823</name>
</gene>
<name>A0A7S1UQ03_9STRA</name>
<evidence type="ECO:0000313" key="1">
    <source>
        <dbReference type="EMBL" id="CAD9274915.1"/>
    </source>
</evidence>
<dbReference type="AlphaFoldDB" id="A0A7S1UQ03"/>